<dbReference type="OrthoDB" id="9813394at2"/>
<feature type="transmembrane region" description="Helical" evidence="10">
    <location>
        <begin position="85"/>
        <end position="104"/>
    </location>
</feature>
<dbReference type="PRINTS" id="PR00344">
    <property type="entry name" value="BCTRLSENSOR"/>
</dbReference>
<feature type="transmembrane region" description="Helical" evidence="10">
    <location>
        <begin position="165"/>
        <end position="182"/>
    </location>
</feature>
<dbReference type="GO" id="GO:0000155">
    <property type="term" value="F:phosphorelay sensor kinase activity"/>
    <property type="evidence" value="ECO:0007669"/>
    <property type="project" value="InterPro"/>
</dbReference>
<keyword evidence="13" id="KW-1185">Reference proteome</keyword>
<dbReference type="CDD" id="cd00130">
    <property type="entry name" value="PAS"/>
    <property type="match status" value="1"/>
</dbReference>
<keyword evidence="5" id="KW-0547">Nucleotide-binding</keyword>
<dbReference type="Gene3D" id="3.30.450.20">
    <property type="entry name" value="PAS domain"/>
    <property type="match status" value="1"/>
</dbReference>
<evidence type="ECO:0000256" key="7">
    <source>
        <dbReference type="ARBA" id="ARBA00022840"/>
    </source>
</evidence>
<comment type="catalytic activity">
    <reaction evidence="1">
        <text>ATP + protein L-histidine = ADP + protein N-phospho-L-histidine.</text>
        <dbReference type="EC" id="2.7.13.3"/>
    </reaction>
</comment>
<dbReference type="Pfam" id="PF02518">
    <property type="entry name" value="HATPase_c"/>
    <property type="match status" value="1"/>
</dbReference>
<dbReference type="SMART" id="SM00388">
    <property type="entry name" value="HisKA"/>
    <property type="match status" value="1"/>
</dbReference>
<evidence type="ECO:0000256" key="4">
    <source>
        <dbReference type="ARBA" id="ARBA00022679"/>
    </source>
</evidence>
<feature type="transmembrane region" description="Helical" evidence="10">
    <location>
        <begin position="53"/>
        <end position="73"/>
    </location>
</feature>
<dbReference type="InterPro" id="IPR035965">
    <property type="entry name" value="PAS-like_dom_sf"/>
</dbReference>
<dbReference type="KEGG" id="csr:Cspa_c00980"/>
<feature type="transmembrane region" description="Helical" evidence="10">
    <location>
        <begin position="116"/>
        <end position="144"/>
    </location>
</feature>
<organism evidence="12 13">
    <name type="scientific">Clostridium saccharoperbutylacetonicum N1-4(HMT)</name>
    <dbReference type="NCBI Taxonomy" id="931276"/>
    <lineage>
        <taxon>Bacteria</taxon>
        <taxon>Bacillati</taxon>
        <taxon>Bacillota</taxon>
        <taxon>Clostridia</taxon>
        <taxon>Eubacteriales</taxon>
        <taxon>Clostridiaceae</taxon>
        <taxon>Clostridium</taxon>
    </lineage>
</organism>
<keyword evidence="6 12" id="KW-0418">Kinase</keyword>
<evidence type="ECO:0000256" key="10">
    <source>
        <dbReference type="SAM" id="Phobius"/>
    </source>
</evidence>
<dbReference type="HOGENOM" id="CLU_000445_89_20_9"/>
<dbReference type="CDD" id="cd00075">
    <property type="entry name" value="HATPase"/>
    <property type="match status" value="1"/>
</dbReference>
<keyword evidence="7" id="KW-0067">ATP-binding</keyword>
<dbReference type="STRING" id="36745.CLSAP_00980"/>
<feature type="coiled-coil region" evidence="9">
    <location>
        <begin position="189"/>
        <end position="216"/>
    </location>
</feature>
<evidence type="ECO:0000256" key="1">
    <source>
        <dbReference type="ARBA" id="ARBA00000085"/>
    </source>
</evidence>
<dbReference type="SMART" id="SM00387">
    <property type="entry name" value="HATPase_c"/>
    <property type="match status" value="1"/>
</dbReference>
<keyword evidence="10" id="KW-0472">Membrane</keyword>
<proteinExistence type="predicted"/>
<evidence type="ECO:0000256" key="8">
    <source>
        <dbReference type="ARBA" id="ARBA00023012"/>
    </source>
</evidence>
<accession>M1MBW2</accession>
<protein>
    <recommendedName>
        <fullName evidence="2">histidine kinase</fullName>
        <ecNumber evidence="2">2.7.13.3</ecNumber>
    </recommendedName>
</protein>
<dbReference type="InterPro" id="IPR005467">
    <property type="entry name" value="His_kinase_dom"/>
</dbReference>
<dbReference type="eggNOG" id="COG2205">
    <property type="taxonomic scope" value="Bacteria"/>
</dbReference>
<dbReference type="SUPFAM" id="SSF47384">
    <property type="entry name" value="Homodimeric domain of signal transducing histidine kinase"/>
    <property type="match status" value="1"/>
</dbReference>
<reference evidence="12 13" key="1">
    <citation type="submission" date="2013-02" db="EMBL/GenBank/DDBJ databases">
        <title>Genome sequence of Clostridium saccharoperbutylacetonicum N1-4(HMT).</title>
        <authorList>
            <person name="Poehlein A."/>
            <person name="Daniel R."/>
        </authorList>
    </citation>
    <scope>NUCLEOTIDE SEQUENCE [LARGE SCALE GENOMIC DNA]</scope>
    <source>
        <strain evidence="13">N1-4(HMT)</strain>
    </source>
</reference>
<dbReference type="Gene3D" id="1.10.287.130">
    <property type="match status" value="1"/>
</dbReference>
<dbReference type="SUPFAM" id="SSF55785">
    <property type="entry name" value="PYP-like sensor domain (PAS domain)"/>
    <property type="match status" value="1"/>
</dbReference>
<dbReference type="InterPro" id="IPR036890">
    <property type="entry name" value="HATPase_C_sf"/>
</dbReference>
<dbReference type="EMBL" id="CP004121">
    <property type="protein sequence ID" value="AGF53933.1"/>
    <property type="molecule type" value="Genomic_DNA"/>
</dbReference>
<keyword evidence="4 12" id="KW-0808">Transferase</keyword>
<dbReference type="FunFam" id="3.30.565.10:FF:000037">
    <property type="entry name" value="Hybrid sensor histidine kinase/response regulator"/>
    <property type="match status" value="1"/>
</dbReference>
<gene>
    <name evidence="12" type="primary">resE2</name>
    <name evidence="12" type="ORF">Cspa_c00980</name>
</gene>
<dbReference type="InterPro" id="IPR000014">
    <property type="entry name" value="PAS"/>
</dbReference>
<dbReference type="PROSITE" id="PS50109">
    <property type="entry name" value="HIS_KIN"/>
    <property type="match status" value="1"/>
</dbReference>
<dbReference type="NCBIfam" id="TIGR00229">
    <property type="entry name" value="sensory_box"/>
    <property type="match status" value="1"/>
</dbReference>
<dbReference type="InterPro" id="IPR004358">
    <property type="entry name" value="Sig_transdc_His_kin-like_C"/>
</dbReference>
<evidence type="ECO:0000256" key="2">
    <source>
        <dbReference type="ARBA" id="ARBA00012438"/>
    </source>
</evidence>
<dbReference type="Pfam" id="PF13426">
    <property type="entry name" value="PAS_9"/>
    <property type="match status" value="1"/>
</dbReference>
<dbReference type="GO" id="GO:0005524">
    <property type="term" value="F:ATP binding"/>
    <property type="evidence" value="ECO:0007669"/>
    <property type="project" value="UniProtKB-KW"/>
</dbReference>
<dbReference type="PANTHER" id="PTHR43547:SF2">
    <property type="entry name" value="HYBRID SIGNAL TRANSDUCTION HISTIDINE KINASE C"/>
    <property type="match status" value="1"/>
</dbReference>
<evidence type="ECO:0000313" key="13">
    <source>
        <dbReference type="Proteomes" id="UP000011728"/>
    </source>
</evidence>
<dbReference type="SUPFAM" id="SSF55874">
    <property type="entry name" value="ATPase domain of HSP90 chaperone/DNA topoisomerase II/histidine kinase"/>
    <property type="match status" value="1"/>
</dbReference>
<dbReference type="Pfam" id="PF00512">
    <property type="entry name" value="HisKA"/>
    <property type="match status" value="1"/>
</dbReference>
<dbReference type="Proteomes" id="UP000011728">
    <property type="component" value="Chromosome"/>
</dbReference>
<feature type="transmembrane region" description="Helical" evidence="10">
    <location>
        <begin position="12"/>
        <end position="33"/>
    </location>
</feature>
<evidence type="ECO:0000256" key="3">
    <source>
        <dbReference type="ARBA" id="ARBA00022553"/>
    </source>
</evidence>
<dbReference type="PATRIC" id="fig|931276.5.peg.90"/>
<keyword evidence="10" id="KW-0812">Transmembrane</keyword>
<dbReference type="InterPro" id="IPR036097">
    <property type="entry name" value="HisK_dim/P_sf"/>
</dbReference>
<name>M1MBW2_9CLOT</name>
<keyword evidence="8" id="KW-0902">Two-component regulatory system</keyword>
<dbReference type="PANTHER" id="PTHR43547">
    <property type="entry name" value="TWO-COMPONENT HISTIDINE KINASE"/>
    <property type="match status" value="1"/>
</dbReference>
<dbReference type="EC" id="2.7.13.3" evidence="2"/>
<dbReference type="InterPro" id="IPR003594">
    <property type="entry name" value="HATPase_dom"/>
</dbReference>
<dbReference type="CDD" id="cd00082">
    <property type="entry name" value="HisKA"/>
    <property type="match status" value="1"/>
</dbReference>
<evidence type="ECO:0000256" key="6">
    <source>
        <dbReference type="ARBA" id="ARBA00022777"/>
    </source>
</evidence>
<feature type="domain" description="Histidine kinase" evidence="11">
    <location>
        <begin position="368"/>
        <end position="590"/>
    </location>
</feature>
<evidence type="ECO:0000259" key="11">
    <source>
        <dbReference type="PROSITE" id="PS50109"/>
    </source>
</evidence>
<dbReference type="InterPro" id="IPR003661">
    <property type="entry name" value="HisK_dim/P_dom"/>
</dbReference>
<dbReference type="Gene3D" id="3.30.565.10">
    <property type="entry name" value="Histidine kinase-like ATPase, C-terminal domain"/>
    <property type="match status" value="1"/>
</dbReference>
<evidence type="ECO:0000256" key="5">
    <source>
        <dbReference type="ARBA" id="ARBA00022741"/>
    </source>
</evidence>
<keyword evidence="9" id="KW-0175">Coiled coil</keyword>
<evidence type="ECO:0000256" key="9">
    <source>
        <dbReference type="SAM" id="Coils"/>
    </source>
</evidence>
<sequence>MKAFIDKDENNLAIMLSIIKIAIIAFISIIIYINLPKYWGDLNIKDNGQYNLYTMGFLLCITGLCYFLWLIISRKMLQSSNVFKVSWLLENIFFIAIISLPMYLSTVYESENKYLFLLLIISSVIQYGSRYGIITSLFSSIFILGTDLLYAPIKDGINLYLQKDLTMVGVFIFVAWILGYYVDMEVSNNKKKDRTLEILSSELKEKNKERLDIESLLLKNKTCYDMLFENSSNAIIVHENGVIIYANESSAKLLGYENPIELNGKDFYKHYPQNIKLNVEERYLNIISNEDLKVMEEENILNCNGGLIPVRNTSAFFTYKGKSSILTLLLDITSEKKLETLEEDVEKSLKLLNETREFNNLITDFFTNMSHELKTPVNVIFAAIQTIYVYLDDCKLDNIDKCKSYLKTMKQNCLRMIKLINNLLDITKLDSGFIKINKRNGNIVSVIEDIVQSIASYVKSKDIELIFDTDTEEKIMGFDHDMMERILLNLISNALKYSNPNGHIYVSLVDEQSSLVIKVKDEGKGIPPNKLDVIFERFGQVNNSLSRQCEGTGIGLYLVKSFIEIHGGKITVTSTEGEGSEFIIVLPAKLVENESYEDKAFFETHVERIEIEFSDIYSI</sequence>
<keyword evidence="3" id="KW-0597">Phosphoprotein</keyword>
<keyword evidence="10" id="KW-1133">Transmembrane helix</keyword>
<dbReference type="AlphaFoldDB" id="M1MBW2"/>
<evidence type="ECO:0000313" key="12">
    <source>
        <dbReference type="EMBL" id="AGF53933.1"/>
    </source>
</evidence>
<dbReference type="RefSeq" id="WP_015390269.1">
    <property type="nucleotide sequence ID" value="NC_020291.1"/>
</dbReference>